<accession>A0AAE4HVD7</accession>
<protein>
    <submittedName>
        <fullName evidence="3">Relaxase/mobilization nuclease domain-containing protein</fullName>
    </submittedName>
</protein>
<sequence length="341" mass="39547">MATVKVSTTISCSRAINYAEKRAEVKDAYNCEITNAKQEMAMVREMYAKTDGIQAHLIIQAFSPEESAQLGAEKINHLGMELTQAIAPDHQIAVYTHVDKQHYHNHIVINSVNIKTGKKYHQYNEFKYIKAQNDKLLKKHGLTIVQSQKHYEKITSPELQLRRRGATPWKDDIRRKIDTVMQDKSVSSYNAFREALARSGIKLLENKKNVSYELLEGNKRVSGRSLGSSYEKETIQRELESRAKKQEKLTRQALQNQYKALPLVSNANRQQKQQQQRKKMRIRSVRKKLHQKTVTFCTDTHMRRFKAQQALEPSSGVTYYAPPQKRHEFAKKQTRGRSFSR</sequence>
<name>A0AAE4HVD7_ENTGA</name>
<comment type="caution">
    <text evidence="3">The sequence shown here is derived from an EMBL/GenBank/DDBJ whole genome shotgun (WGS) entry which is preliminary data.</text>
</comment>
<organism evidence="3 4">
    <name type="scientific">Enterococcus gallinarum</name>
    <dbReference type="NCBI Taxonomy" id="1353"/>
    <lineage>
        <taxon>Bacteria</taxon>
        <taxon>Bacillati</taxon>
        <taxon>Bacillota</taxon>
        <taxon>Bacilli</taxon>
        <taxon>Lactobacillales</taxon>
        <taxon>Enterococcaceae</taxon>
        <taxon>Enterococcus</taxon>
    </lineage>
</organism>
<dbReference type="EMBL" id="JARPZN010000041">
    <property type="protein sequence ID" value="MDT2692205.1"/>
    <property type="molecule type" value="Genomic_DNA"/>
</dbReference>
<evidence type="ECO:0000313" key="4">
    <source>
        <dbReference type="Proteomes" id="UP001183682"/>
    </source>
</evidence>
<proteinExistence type="predicted"/>
<reference evidence="3" key="1">
    <citation type="submission" date="2023-03" db="EMBL/GenBank/DDBJ databases">
        <authorList>
            <person name="Shen W."/>
            <person name="Cai J."/>
        </authorList>
    </citation>
    <scope>NUCLEOTIDE SEQUENCE</scope>
    <source>
        <strain evidence="3">K69-2</strain>
    </source>
</reference>
<evidence type="ECO:0000259" key="2">
    <source>
        <dbReference type="Pfam" id="PF03432"/>
    </source>
</evidence>
<dbReference type="InterPro" id="IPR005094">
    <property type="entry name" value="Endonuclease_MobA/VirD2"/>
</dbReference>
<dbReference type="AlphaFoldDB" id="A0AAE4HVD7"/>
<feature type="compositionally biased region" description="Basic residues" evidence="1">
    <location>
        <begin position="332"/>
        <end position="341"/>
    </location>
</feature>
<evidence type="ECO:0000313" key="3">
    <source>
        <dbReference type="EMBL" id="MDT2692205.1"/>
    </source>
</evidence>
<evidence type="ECO:0000256" key="1">
    <source>
        <dbReference type="SAM" id="MobiDB-lite"/>
    </source>
</evidence>
<dbReference type="Proteomes" id="UP001183682">
    <property type="component" value="Unassembled WGS sequence"/>
</dbReference>
<dbReference type="Pfam" id="PF03432">
    <property type="entry name" value="Relaxase"/>
    <property type="match status" value="1"/>
</dbReference>
<feature type="region of interest" description="Disordered" evidence="1">
    <location>
        <begin position="316"/>
        <end position="341"/>
    </location>
</feature>
<dbReference type="RefSeq" id="WP_270309349.1">
    <property type="nucleotide sequence ID" value="NZ_JARPZN010000041.1"/>
</dbReference>
<gene>
    <name evidence="3" type="ORF">P7E30_18775</name>
</gene>
<feature type="domain" description="MobA/VirD2-like nuclease" evidence="2">
    <location>
        <begin position="23"/>
        <end position="142"/>
    </location>
</feature>